<evidence type="ECO:0000256" key="4">
    <source>
        <dbReference type="ARBA" id="ARBA00023163"/>
    </source>
</evidence>
<dbReference type="GO" id="GO:0042542">
    <property type="term" value="P:response to hydrogen peroxide"/>
    <property type="evidence" value="ECO:0007669"/>
    <property type="project" value="UniProtKB-ARBA"/>
</dbReference>
<gene>
    <name evidence="10" type="primary">LOC113851981</name>
</gene>
<evidence type="ECO:0000313" key="9">
    <source>
        <dbReference type="Proteomes" id="UP000694853"/>
    </source>
</evidence>
<dbReference type="RefSeq" id="XP_027338047.1">
    <property type="nucleotide sequence ID" value="XM_027482246.1"/>
</dbReference>
<comment type="subcellular location">
    <subcellularLocation>
        <location evidence="1">Nucleus</location>
    </subcellularLocation>
</comment>
<keyword evidence="9" id="KW-1185">Reference proteome</keyword>
<evidence type="ECO:0000259" key="8">
    <source>
        <dbReference type="PROSITE" id="PS50811"/>
    </source>
</evidence>
<evidence type="ECO:0000256" key="2">
    <source>
        <dbReference type="ARBA" id="ARBA00023015"/>
    </source>
</evidence>
<accession>A0A8B8K2P1</accession>
<dbReference type="GO" id="GO:0003700">
    <property type="term" value="F:DNA-binding transcription factor activity"/>
    <property type="evidence" value="ECO:0007669"/>
    <property type="project" value="InterPro"/>
</dbReference>
<dbReference type="Proteomes" id="UP000694853">
    <property type="component" value="Unplaced"/>
</dbReference>
<dbReference type="GO" id="GO:0010150">
    <property type="term" value="P:leaf senescence"/>
    <property type="evidence" value="ECO:0007669"/>
    <property type="project" value="UniProtKB-ARBA"/>
</dbReference>
<dbReference type="PANTHER" id="PTHR32096:SF115">
    <property type="entry name" value="WRKY TRANSCRIPTION FACTOR 30-RELATED"/>
    <property type="match status" value="1"/>
</dbReference>
<sequence length="356" mass="39865">MGDWNYKNLIHELLQGMELTRQLQISLHMSSASLESRDLLIHKIIATFERAVKMLNKRTGLVGEPSYLATRVAIRMSESPPLSVSPSEDSNKDQRDLDQSFYKKRKTVPSWTKKIRVNPGMGVEGPLDDGYSWRKYGQKDILGSKYPRGYYRCTHRNVQGCMATKQVQRCDEDPTVFEICYRGNHTCTMSPYAVAPSGPQESQEPNMTTGPQHQSVDQQSSDLLLNLREGLRVLTENLDHASNKPFDSLFHHFPSTSNIKTEDQVFPSPATENNFTYPSHVSPATSGTTYFSVSPSSGNSFKGHPNLASSGFEINDMISASTSAANSPTVGLEFRFDQFNILLDSQNFSFDNPPFS</sequence>
<dbReference type="Pfam" id="PF03106">
    <property type="entry name" value="WRKY"/>
    <property type="match status" value="1"/>
</dbReference>
<evidence type="ECO:0000256" key="5">
    <source>
        <dbReference type="ARBA" id="ARBA00023242"/>
    </source>
</evidence>
<evidence type="ECO:0000313" key="10">
    <source>
        <dbReference type="RefSeq" id="XP_027338047.1"/>
    </source>
</evidence>
<dbReference type="InterPro" id="IPR036576">
    <property type="entry name" value="WRKY_dom_sf"/>
</dbReference>
<name>A0A8B8K2P1_ABRPR</name>
<dbReference type="AlphaFoldDB" id="A0A8B8K2P1"/>
<evidence type="ECO:0000256" key="1">
    <source>
        <dbReference type="ARBA" id="ARBA00004123"/>
    </source>
</evidence>
<dbReference type="InterPro" id="IPR003657">
    <property type="entry name" value="WRKY_dom"/>
</dbReference>
<dbReference type="SUPFAM" id="SSF118290">
    <property type="entry name" value="WRKY DNA-binding domain"/>
    <property type="match status" value="1"/>
</dbReference>
<reference evidence="9" key="1">
    <citation type="journal article" date="2019" name="Toxins">
        <title>Detection of Abrin-Like and Prepropulchellin-Like Toxin Genes and Transcripts Using Whole Genome Sequencing and Full-Length Transcript Sequencing of Abrus precatorius.</title>
        <authorList>
            <person name="Hovde B.T."/>
            <person name="Daligault H.E."/>
            <person name="Hanschen E.R."/>
            <person name="Kunde Y.A."/>
            <person name="Johnson M.B."/>
            <person name="Starkenburg S.R."/>
            <person name="Johnson S.L."/>
        </authorList>
    </citation>
    <scope>NUCLEOTIDE SEQUENCE [LARGE SCALE GENOMIC DNA]</scope>
</reference>
<keyword evidence="5" id="KW-0539">Nucleus</keyword>
<dbReference type="KEGG" id="aprc:113851981"/>
<dbReference type="Gene3D" id="2.20.25.80">
    <property type="entry name" value="WRKY domain"/>
    <property type="match status" value="1"/>
</dbReference>
<evidence type="ECO:0000256" key="3">
    <source>
        <dbReference type="ARBA" id="ARBA00023125"/>
    </source>
</evidence>
<dbReference type="PROSITE" id="PS50811">
    <property type="entry name" value="WRKY"/>
    <property type="match status" value="1"/>
</dbReference>
<reference evidence="10" key="2">
    <citation type="submission" date="2025-08" db="UniProtKB">
        <authorList>
            <consortium name="RefSeq"/>
        </authorList>
    </citation>
    <scope>IDENTIFICATION</scope>
    <source>
        <tissue evidence="10">Young leaves</tissue>
    </source>
</reference>
<dbReference type="PANTHER" id="PTHR32096">
    <property type="entry name" value="WRKY TRANSCRIPTION FACTOR 30-RELATED-RELATED"/>
    <property type="match status" value="1"/>
</dbReference>
<dbReference type="GO" id="GO:0000976">
    <property type="term" value="F:transcription cis-regulatory region binding"/>
    <property type="evidence" value="ECO:0007669"/>
    <property type="project" value="TreeGrafter"/>
</dbReference>
<dbReference type="GeneID" id="113851981"/>
<evidence type="ECO:0000256" key="7">
    <source>
        <dbReference type="SAM" id="MobiDB-lite"/>
    </source>
</evidence>
<dbReference type="FunFam" id="2.20.25.80:FF:000009">
    <property type="entry name" value="WRKY transcription factor 53"/>
    <property type="match status" value="1"/>
</dbReference>
<comment type="similarity">
    <text evidence="6">Belongs to the WRKY group III family.</text>
</comment>
<keyword evidence="4" id="KW-0804">Transcription</keyword>
<dbReference type="OrthoDB" id="1888929at2759"/>
<dbReference type="GO" id="GO:0009751">
    <property type="term" value="P:response to salicylic acid"/>
    <property type="evidence" value="ECO:0007669"/>
    <property type="project" value="UniProtKB-ARBA"/>
</dbReference>
<dbReference type="GO" id="GO:0005634">
    <property type="term" value="C:nucleus"/>
    <property type="evidence" value="ECO:0007669"/>
    <property type="project" value="UniProtKB-SubCell"/>
</dbReference>
<keyword evidence="3" id="KW-0238">DNA-binding</keyword>
<feature type="compositionally biased region" description="Polar residues" evidence="7">
    <location>
        <begin position="199"/>
        <end position="215"/>
    </location>
</feature>
<dbReference type="SMART" id="SM00774">
    <property type="entry name" value="WRKY"/>
    <property type="match status" value="1"/>
</dbReference>
<keyword evidence="2" id="KW-0805">Transcription regulation</keyword>
<feature type="domain" description="WRKY" evidence="8">
    <location>
        <begin position="122"/>
        <end position="190"/>
    </location>
</feature>
<organism evidence="9 10">
    <name type="scientific">Abrus precatorius</name>
    <name type="common">Indian licorice</name>
    <name type="synonym">Glycine abrus</name>
    <dbReference type="NCBI Taxonomy" id="3816"/>
    <lineage>
        <taxon>Eukaryota</taxon>
        <taxon>Viridiplantae</taxon>
        <taxon>Streptophyta</taxon>
        <taxon>Embryophyta</taxon>
        <taxon>Tracheophyta</taxon>
        <taxon>Spermatophyta</taxon>
        <taxon>Magnoliopsida</taxon>
        <taxon>eudicotyledons</taxon>
        <taxon>Gunneridae</taxon>
        <taxon>Pentapetalae</taxon>
        <taxon>rosids</taxon>
        <taxon>fabids</taxon>
        <taxon>Fabales</taxon>
        <taxon>Fabaceae</taxon>
        <taxon>Papilionoideae</taxon>
        <taxon>50 kb inversion clade</taxon>
        <taxon>NPAAA clade</taxon>
        <taxon>indigoferoid/millettioid clade</taxon>
        <taxon>Abreae</taxon>
        <taxon>Abrus</taxon>
    </lineage>
</organism>
<protein>
    <submittedName>
        <fullName evidence="10">Probable WRKY transcription factor 41</fullName>
    </submittedName>
</protein>
<proteinExistence type="inferred from homology"/>
<feature type="region of interest" description="Disordered" evidence="7">
    <location>
        <begin position="195"/>
        <end position="215"/>
    </location>
</feature>
<dbReference type="InterPro" id="IPR044810">
    <property type="entry name" value="WRKY_plant"/>
</dbReference>
<evidence type="ECO:0000256" key="6">
    <source>
        <dbReference type="ARBA" id="ARBA00060850"/>
    </source>
</evidence>
<dbReference type="GO" id="GO:0010193">
    <property type="term" value="P:response to ozone"/>
    <property type="evidence" value="ECO:0007669"/>
    <property type="project" value="UniProtKB-ARBA"/>
</dbReference>